<dbReference type="EMBL" id="JYDH01000035">
    <property type="protein sequence ID" value="KRY37306.1"/>
    <property type="molecule type" value="Genomic_DNA"/>
</dbReference>
<dbReference type="InParanoid" id="A0A0V1BK33"/>
<comment type="caution">
    <text evidence="1">The sequence shown here is derived from an EMBL/GenBank/DDBJ whole genome shotgun (WGS) entry which is preliminary data.</text>
</comment>
<protein>
    <submittedName>
        <fullName evidence="1">Uncharacterized protein</fullName>
    </submittedName>
</protein>
<organism evidence="1 2">
    <name type="scientific">Trichinella spiralis</name>
    <name type="common">Trichina worm</name>
    <dbReference type="NCBI Taxonomy" id="6334"/>
    <lineage>
        <taxon>Eukaryota</taxon>
        <taxon>Metazoa</taxon>
        <taxon>Ecdysozoa</taxon>
        <taxon>Nematoda</taxon>
        <taxon>Enoplea</taxon>
        <taxon>Dorylaimia</taxon>
        <taxon>Trichinellida</taxon>
        <taxon>Trichinellidae</taxon>
        <taxon>Trichinella</taxon>
    </lineage>
</organism>
<dbReference type="AlphaFoldDB" id="A0A0V1BK33"/>
<dbReference type="OrthoDB" id="5912030at2759"/>
<reference evidence="1 2" key="1">
    <citation type="submission" date="2015-01" db="EMBL/GenBank/DDBJ databases">
        <title>Evolution of Trichinella species and genotypes.</title>
        <authorList>
            <person name="Korhonen P.K."/>
            <person name="Edoardo P."/>
            <person name="Giuseppe L.R."/>
            <person name="Gasser R.B."/>
        </authorList>
    </citation>
    <scope>NUCLEOTIDE SEQUENCE [LARGE SCALE GENOMIC DNA]</scope>
    <source>
        <strain evidence="1">ISS3</strain>
    </source>
</reference>
<dbReference type="Proteomes" id="UP000054776">
    <property type="component" value="Unassembled WGS sequence"/>
</dbReference>
<sequence>MHELPIISYRHVRNISDRYEEIIIQSLNYISPLRKFVTHVICFFSQQNLNYLSNLFQYTSTIKIDCFLQSVFTTTGWNCFACCCTVLFFCKMLFSLPEGAMWYSLLEICQLENIPAVWRLPAQR</sequence>
<gene>
    <name evidence="1" type="ORF">T01_9491</name>
</gene>
<proteinExistence type="predicted"/>
<keyword evidence="2" id="KW-1185">Reference proteome</keyword>
<evidence type="ECO:0000313" key="1">
    <source>
        <dbReference type="EMBL" id="KRY37306.1"/>
    </source>
</evidence>
<evidence type="ECO:0000313" key="2">
    <source>
        <dbReference type="Proteomes" id="UP000054776"/>
    </source>
</evidence>
<accession>A0A0V1BK33</accession>
<name>A0A0V1BK33_TRISP</name>